<feature type="domain" description="Rod shape-determining protein MreC beta-barrel core" evidence="5">
    <location>
        <begin position="120"/>
        <end position="252"/>
    </location>
</feature>
<protein>
    <recommendedName>
        <fullName evidence="2">Cell shape-determining protein MreC</fullName>
    </recommendedName>
    <alternativeName>
        <fullName evidence="4">Cell shape protein MreC</fullName>
    </alternativeName>
</protein>
<proteinExistence type="inferred from homology"/>
<dbReference type="EMBL" id="AP027370">
    <property type="protein sequence ID" value="BDY13758.1"/>
    <property type="molecule type" value="Genomic_DNA"/>
</dbReference>
<dbReference type="Proteomes" id="UP001321445">
    <property type="component" value="Chromosome"/>
</dbReference>
<sequence>MTRFYGRKLSFFLLLVIVGGLILYNPAIRTLFTAFSTTIQSLYFDTKHSVEEAIEHHFFQSKTIERLRRREIGLEKELLGCRQDARKYYAIIEELGIRPDNNATFIPVPSLGYALLGNFQQIWLRRFERYDPSKNYGVVRNGFAIGIVVEQKGRPLMILAGDPSCNFAVYIGDNRAPGIAMGLDARHMVVKYIPEWMKLEIGDEVFTSGLDRIFPLGLPVGRVLSLEKMQGFKNAKIELFGDTLHPDYVWIVDKR</sequence>
<dbReference type="Pfam" id="PF04085">
    <property type="entry name" value="MreC"/>
    <property type="match status" value="1"/>
</dbReference>
<dbReference type="RefSeq" id="WP_286336701.1">
    <property type="nucleotide sequence ID" value="NZ_AP027370.1"/>
</dbReference>
<evidence type="ECO:0000256" key="1">
    <source>
        <dbReference type="ARBA" id="ARBA00009369"/>
    </source>
</evidence>
<evidence type="ECO:0000313" key="6">
    <source>
        <dbReference type="EMBL" id="BDY13758.1"/>
    </source>
</evidence>
<evidence type="ECO:0000259" key="5">
    <source>
        <dbReference type="Pfam" id="PF04085"/>
    </source>
</evidence>
<name>A0ABN6WX93_9BACT</name>
<keyword evidence="3" id="KW-0133">Cell shape</keyword>
<evidence type="ECO:0000256" key="4">
    <source>
        <dbReference type="ARBA" id="ARBA00032089"/>
    </source>
</evidence>
<dbReference type="InterPro" id="IPR042175">
    <property type="entry name" value="Cell/Rod_MreC_2"/>
</dbReference>
<dbReference type="InterPro" id="IPR055342">
    <property type="entry name" value="MreC_beta-barrel_core"/>
</dbReference>
<keyword evidence="7" id="KW-1185">Reference proteome</keyword>
<dbReference type="InterPro" id="IPR007221">
    <property type="entry name" value="MreC"/>
</dbReference>
<dbReference type="InterPro" id="IPR042177">
    <property type="entry name" value="Cell/Rod_1"/>
</dbReference>
<dbReference type="NCBIfam" id="NF010507">
    <property type="entry name" value="PRK13922.10-6"/>
    <property type="match status" value="1"/>
</dbReference>
<evidence type="ECO:0000313" key="7">
    <source>
        <dbReference type="Proteomes" id="UP001321445"/>
    </source>
</evidence>
<evidence type="ECO:0000256" key="3">
    <source>
        <dbReference type="ARBA" id="ARBA00022960"/>
    </source>
</evidence>
<dbReference type="Gene3D" id="2.40.10.340">
    <property type="entry name" value="Rod shape-determining protein MreC, domain 1"/>
    <property type="match status" value="1"/>
</dbReference>
<dbReference type="PANTHER" id="PTHR34138">
    <property type="entry name" value="CELL SHAPE-DETERMINING PROTEIN MREC"/>
    <property type="match status" value="1"/>
</dbReference>
<comment type="similarity">
    <text evidence="1">Belongs to the MreC family.</text>
</comment>
<organism evidence="6 7">
    <name type="scientific">Hydrogenimonas cancrithermarum</name>
    <dbReference type="NCBI Taxonomy" id="2993563"/>
    <lineage>
        <taxon>Bacteria</taxon>
        <taxon>Pseudomonadati</taxon>
        <taxon>Campylobacterota</taxon>
        <taxon>Epsilonproteobacteria</taxon>
        <taxon>Campylobacterales</taxon>
        <taxon>Hydrogenimonadaceae</taxon>
        <taxon>Hydrogenimonas</taxon>
    </lineage>
</organism>
<dbReference type="Gene3D" id="2.40.10.350">
    <property type="entry name" value="Rod shape-determining protein MreC, domain 2"/>
    <property type="match status" value="1"/>
</dbReference>
<gene>
    <name evidence="6" type="ORF">HCR_20700</name>
</gene>
<accession>A0ABN6WX93</accession>
<dbReference type="PANTHER" id="PTHR34138:SF1">
    <property type="entry name" value="CELL SHAPE-DETERMINING PROTEIN MREC"/>
    <property type="match status" value="1"/>
</dbReference>
<evidence type="ECO:0000256" key="2">
    <source>
        <dbReference type="ARBA" id="ARBA00013855"/>
    </source>
</evidence>
<reference evidence="6 7" key="1">
    <citation type="submission" date="2023-03" db="EMBL/GenBank/DDBJ databases">
        <title>Description of Hydrogenimonas sp. ISO32.</title>
        <authorList>
            <person name="Mino S."/>
            <person name="Fukazawa S."/>
            <person name="Sawabe T."/>
        </authorList>
    </citation>
    <scope>NUCLEOTIDE SEQUENCE [LARGE SCALE GENOMIC DNA]</scope>
    <source>
        <strain evidence="6 7">ISO32</strain>
    </source>
</reference>